<reference evidence="16 17" key="1">
    <citation type="submission" date="2017-02" db="EMBL/GenBank/DDBJ databases">
        <authorList>
            <person name="Peterson S.W."/>
        </authorList>
    </citation>
    <scope>NUCLEOTIDE SEQUENCE [LARGE SCALE GENOMIC DNA]</scope>
    <source>
        <strain evidence="16 17">DSM 24412</strain>
    </source>
</reference>
<evidence type="ECO:0000256" key="12">
    <source>
        <dbReference type="NCBIfam" id="TIGR00665"/>
    </source>
</evidence>
<proteinExistence type="inferred from homology"/>
<dbReference type="STRING" id="889453.SAMN03080601_02274"/>
<evidence type="ECO:0000256" key="13">
    <source>
        <dbReference type="RuleBase" id="RU362085"/>
    </source>
</evidence>
<dbReference type="GO" id="GO:0016887">
    <property type="term" value="F:ATP hydrolysis activity"/>
    <property type="evidence" value="ECO:0007669"/>
    <property type="project" value="RHEA"/>
</dbReference>
<dbReference type="GO" id="GO:0043139">
    <property type="term" value="F:5'-3' DNA helicase activity"/>
    <property type="evidence" value="ECO:0007669"/>
    <property type="project" value="UniProtKB-EC"/>
</dbReference>
<evidence type="ECO:0000256" key="8">
    <source>
        <dbReference type="ARBA" id="ARBA00023125"/>
    </source>
</evidence>
<keyword evidence="5 13" id="KW-0378">Hydrolase</keyword>
<evidence type="ECO:0000256" key="9">
    <source>
        <dbReference type="ARBA" id="ARBA00023235"/>
    </source>
</evidence>
<keyword evidence="4 13" id="KW-0547">Nucleotide-binding</keyword>
<dbReference type="InterPro" id="IPR036185">
    <property type="entry name" value="DNA_heli_DnaB-like_N_sf"/>
</dbReference>
<name>A0A1T5HFT4_9BACT</name>
<keyword evidence="17" id="KW-1185">Reference proteome</keyword>
<dbReference type="GO" id="GO:0042802">
    <property type="term" value="F:identical protein binding"/>
    <property type="evidence" value="ECO:0007669"/>
    <property type="project" value="UniProtKB-ARBA"/>
</dbReference>
<dbReference type="EC" id="5.6.2.3" evidence="12 13"/>
<dbReference type="SUPFAM" id="SSF48024">
    <property type="entry name" value="N-terminal domain of DnaB helicase"/>
    <property type="match status" value="1"/>
</dbReference>
<dbReference type="FunFam" id="3.40.50.300:FF:000076">
    <property type="entry name" value="Replicative DNA helicase"/>
    <property type="match status" value="1"/>
</dbReference>
<dbReference type="NCBIfam" id="TIGR00665">
    <property type="entry name" value="DnaB"/>
    <property type="match status" value="1"/>
</dbReference>
<dbReference type="GO" id="GO:0006269">
    <property type="term" value="P:DNA replication, synthesis of primer"/>
    <property type="evidence" value="ECO:0007669"/>
    <property type="project" value="UniProtKB-UniRule"/>
</dbReference>
<evidence type="ECO:0000256" key="2">
    <source>
        <dbReference type="ARBA" id="ARBA00022515"/>
    </source>
</evidence>
<dbReference type="RefSeq" id="WP_079557994.1">
    <property type="nucleotide sequence ID" value="NZ_CP021904.1"/>
</dbReference>
<evidence type="ECO:0000256" key="7">
    <source>
        <dbReference type="ARBA" id="ARBA00022840"/>
    </source>
</evidence>
<dbReference type="CDD" id="cd00984">
    <property type="entry name" value="DnaB_C"/>
    <property type="match status" value="1"/>
</dbReference>
<evidence type="ECO:0000256" key="10">
    <source>
        <dbReference type="ARBA" id="ARBA00044932"/>
    </source>
</evidence>
<comment type="similarity">
    <text evidence="1 13">Belongs to the helicase family. DnaB subfamily.</text>
</comment>
<accession>A0A1T5HFT4</accession>
<organism evidence="16 17">
    <name type="scientific">Alkalitalea saponilacus</name>
    <dbReference type="NCBI Taxonomy" id="889453"/>
    <lineage>
        <taxon>Bacteria</taxon>
        <taxon>Pseudomonadati</taxon>
        <taxon>Bacteroidota</taxon>
        <taxon>Bacteroidia</taxon>
        <taxon>Marinilabiliales</taxon>
        <taxon>Marinilabiliaceae</taxon>
        <taxon>Alkalitalea</taxon>
    </lineage>
</organism>
<dbReference type="PROSITE" id="PS51199">
    <property type="entry name" value="SF4_HELICASE"/>
    <property type="match status" value="1"/>
</dbReference>
<dbReference type="InterPro" id="IPR007693">
    <property type="entry name" value="DNA_helicase_DnaB-like_N"/>
</dbReference>
<dbReference type="GO" id="GO:0005524">
    <property type="term" value="F:ATP binding"/>
    <property type="evidence" value="ECO:0007669"/>
    <property type="project" value="UniProtKB-UniRule"/>
</dbReference>
<keyword evidence="7 13" id="KW-0067">ATP-binding</keyword>
<dbReference type="InterPro" id="IPR007692">
    <property type="entry name" value="DNA_helicase_DnaB"/>
</dbReference>
<dbReference type="GO" id="GO:0003677">
    <property type="term" value="F:DNA binding"/>
    <property type="evidence" value="ECO:0007669"/>
    <property type="project" value="UniProtKB-UniRule"/>
</dbReference>
<dbReference type="Proteomes" id="UP000191055">
    <property type="component" value="Unassembled WGS sequence"/>
</dbReference>
<dbReference type="Gene3D" id="1.10.860.10">
    <property type="entry name" value="DNAb Helicase, Chain A"/>
    <property type="match status" value="1"/>
</dbReference>
<dbReference type="EMBL" id="FUYV01000013">
    <property type="protein sequence ID" value="SKC19469.1"/>
    <property type="molecule type" value="Genomic_DNA"/>
</dbReference>
<evidence type="ECO:0000313" key="16">
    <source>
        <dbReference type="EMBL" id="SKC19469.1"/>
    </source>
</evidence>
<dbReference type="Pfam" id="PF00772">
    <property type="entry name" value="DnaB"/>
    <property type="match status" value="1"/>
</dbReference>
<evidence type="ECO:0000256" key="4">
    <source>
        <dbReference type="ARBA" id="ARBA00022741"/>
    </source>
</evidence>
<dbReference type="GO" id="GO:0005829">
    <property type="term" value="C:cytosol"/>
    <property type="evidence" value="ECO:0007669"/>
    <property type="project" value="TreeGrafter"/>
</dbReference>
<evidence type="ECO:0000256" key="11">
    <source>
        <dbReference type="ARBA" id="ARBA00048954"/>
    </source>
</evidence>
<evidence type="ECO:0000256" key="14">
    <source>
        <dbReference type="SAM" id="MobiDB-lite"/>
    </source>
</evidence>
<dbReference type="PANTHER" id="PTHR30153:SF2">
    <property type="entry name" value="REPLICATIVE DNA HELICASE"/>
    <property type="match status" value="1"/>
</dbReference>
<keyword evidence="3 13" id="KW-0235">DNA replication</keyword>
<dbReference type="SUPFAM" id="SSF52540">
    <property type="entry name" value="P-loop containing nucleoside triphosphate hydrolases"/>
    <property type="match status" value="1"/>
</dbReference>
<feature type="region of interest" description="Disordered" evidence="14">
    <location>
        <begin position="487"/>
        <end position="514"/>
    </location>
</feature>
<dbReference type="InterPro" id="IPR007694">
    <property type="entry name" value="DNA_helicase_DnaB-like_C"/>
</dbReference>
<dbReference type="Gene3D" id="3.40.50.300">
    <property type="entry name" value="P-loop containing nucleotide triphosphate hydrolases"/>
    <property type="match status" value="1"/>
</dbReference>
<feature type="domain" description="SF4 helicase" evidence="15">
    <location>
        <begin position="193"/>
        <end position="466"/>
    </location>
</feature>
<keyword evidence="6 13" id="KW-0347">Helicase</keyword>
<evidence type="ECO:0000256" key="3">
    <source>
        <dbReference type="ARBA" id="ARBA00022705"/>
    </source>
</evidence>
<dbReference type="OrthoDB" id="9773982at2"/>
<keyword evidence="8 13" id="KW-0238">DNA-binding</keyword>
<evidence type="ECO:0000256" key="1">
    <source>
        <dbReference type="ARBA" id="ARBA00008428"/>
    </source>
</evidence>
<dbReference type="KEGG" id="asx:CDL62_02540"/>
<evidence type="ECO:0000256" key="6">
    <source>
        <dbReference type="ARBA" id="ARBA00022806"/>
    </source>
</evidence>
<sequence length="514" mass="57326">MAEKRYNNKKKSPDLMDLGIGKMPPQAIELEEAVLGAMLLEKDAFTNVSEILKTDCFYKEAHQHIYEAITSLFARQEPADLLTVTEELRRMAKLEEVGGAFYITQLTGRVASAAHIEYHSRIIYQKYLQREMIRISGVIQTKAFDESEDVNDLLEEAENSLFMLSQGSMKRDATQISPVINEAIEMIQVASKRTDGLSGVPSGFTELDRMTSGWQNSDMVVIAARPAMGKTAFVLSMARNMAVKYNQAVAVFSLEMSNVQLVNRLIVAETELAAEKIKTGKLEPYEWEQLDHKIKSLVDAPIFVDDTAGLSVFELRAKCRRLKKQHDLKIIIIDYLQLMNASGMNPGNRQEEVSMISRSLKGLAKELNVPILALSQLNRGVESRTGEGKRPQLSDLRESGAIEQDADMVLFIHRPEYYKITEDENGNSLIGMAEIIIAKHRNGATGDVRLRFRPEVIRFEDVDVDGFGGGFGAESDSMQVFSSKMNETISTGSPAPGSKPDFGFGGNFERDAEF</sequence>
<protein>
    <recommendedName>
        <fullName evidence="12 13">Replicative DNA helicase</fullName>
        <ecNumber evidence="12 13">5.6.2.3</ecNumber>
    </recommendedName>
</protein>
<dbReference type="FunFam" id="1.10.860.10:FF:000001">
    <property type="entry name" value="Replicative DNA helicase"/>
    <property type="match status" value="1"/>
</dbReference>
<dbReference type="Pfam" id="PF03796">
    <property type="entry name" value="DnaB_C"/>
    <property type="match status" value="1"/>
</dbReference>
<gene>
    <name evidence="16" type="ORF">SAMN03080601_02274</name>
</gene>
<evidence type="ECO:0000256" key="5">
    <source>
        <dbReference type="ARBA" id="ARBA00022801"/>
    </source>
</evidence>
<comment type="catalytic activity">
    <reaction evidence="11 13">
        <text>ATP + H2O = ADP + phosphate + H(+)</text>
        <dbReference type="Rhea" id="RHEA:13065"/>
        <dbReference type="ChEBI" id="CHEBI:15377"/>
        <dbReference type="ChEBI" id="CHEBI:15378"/>
        <dbReference type="ChEBI" id="CHEBI:30616"/>
        <dbReference type="ChEBI" id="CHEBI:43474"/>
        <dbReference type="ChEBI" id="CHEBI:456216"/>
        <dbReference type="EC" id="5.6.2.3"/>
    </reaction>
</comment>
<evidence type="ECO:0000259" key="15">
    <source>
        <dbReference type="PROSITE" id="PS51199"/>
    </source>
</evidence>
<dbReference type="GO" id="GO:1990077">
    <property type="term" value="C:primosome complex"/>
    <property type="evidence" value="ECO:0007669"/>
    <property type="project" value="UniProtKB-UniRule"/>
</dbReference>
<dbReference type="PANTHER" id="PTHR30153">
    <property type="entry name" value="REPLICATIVE DNA HELICASE DNAB"/>
    <property type="match status" value="1"/>
</dbReference>
<evidence type="ECO:0000313" key="17">
    <source>
        <dbReference type="Proteomes" id="UP000191055"/>
    </source>
</evidence>
<dbReference type="InterPro" id="IPR027417">
    <property type="entry name" value="P-loop_NTPase"/>
</dbReference>
<keyword evidence="9" id="KW-0413">Isomerase</keyword>
<dbReference type="InterPro" id="IPR016136">
    <property type="entry name" value="DNA_helicase_N/primase_C"/>
</dbReference>
<comment type="function">
    <text evidence="10 13">The main replicative DNA helicase, it participates in initiation and elongation during chromosome replication. Travels ahead of the DNA replisome, separating dsDNA into templates for DNA synthesis. A processive ATP-dependent 5'-3' DNA helicase it has DNA-dependent ATPase activity.</text>
</comment>
<dbReference type="AlphaFoldDB" id="A0A1T5HFT4"/>
<keyword evidence="2 13" id="KW-0639">Primosome</keyword>